<proteinExistence type="predicted"/>
<dbReference type="Pfam" id="PF13597">
    <property type="entry name" value="NRDD"/>
    <property type="match status" value="1"/>
</dbReference>
<keyword evidence="3" id="KW-1185">Reference proteome</keyword>
<sequence length="78" mass="8769">MIAVIERPQEPLTLRDEERQRCEVWTRVMGYHRPVASFNIGKQGEVAERLPFEESARPAVGPASLPADLPARRSCQPA</sequence>
<dbReference type="Proteomes" id="UP001606301">
    <property type="component" value="Unassembled WGS sequence"/>
</dbReference>
<feature type="region of interest" description="Disordered" evidence="1">
    <location>
        <begin position="56"/>
        <end position="78"/>
    </location>
</feature>
<dbReference type="RefSeq" id="WP_394394535.1">
    <property type="nucleotide sequence ID" value="NZ_JBIGHW010000001.1"/>
</dbReference>
<comment type="caution">
    <text evidence="2">The sequence shown here is derived from an EMBL/GenBank/DDBJ whole genome shotgun (WGS) entry which is preliminary data.</text>
</comment>
<dbReference type="EC" id="1.1.98.6" evidence="2"/>
<dbReference type="InterPro" id="IPR012833">
    <property type="entry name" value="NrdD"/>
</dbReference>
<name>A0ABW7FC87_9BURK</name>
<evidence type="ECO:0000313" key="3">
    <source>
        <dbReference type="Proteomes" id="UP001606301"/>
    </source>
</evidence>
<gene>
    <name evidence="2" type="primary">nrdD</name>
    <name evidence="2" type="ORF">ACG0Z3_00885</name>
</gene>
<keyword evidence="2" id="KW-0560">Oxidoreductase</keyword>
<reference evidence="2 3" key="1">
    <citation type="submission" date="2024-08" db="EMBL/GenBank/DDBJ databases">
        <authorList>
            <person name="Lu H."/>
        </authorList>
    </citation>
    <scope>NUCLEOTIDE SEQUENCE [LARGE SCALE GENOMIC DNA]</scope>
    <source>
        <strain evidence="2 3">LKC17W</strain>
    </source>
</reference>
<evidence type="ECO:0000313" key="2">
    <source>
        <dbReference type="EMBL" id="MFG6439228.1"/>
    </source>
</evidence>
<organism evidence="2 3">
    <name type="scientific">Pelomonas margarita</name>
    <dbReference type="NCBI Taxonomy" id="3299031"/>
    <lineage>
        <taxon>Bacteria</taxon>
        <taxon>Pseudomonadati</taxon>
        <taxon>Pseudomonadota</taxon>
        <taxon>Betaproteobacteria</taxon>
        <taxon>Burkholderiales</taxon>
        <taxon>Sphaerotilaceae</taxon>
        <taxon>Roseateles</taxon>
    </lineage>
</organism>
<dbReference type="EMBL" id="JBIGHW010000001">
    <property type="protein sequence ID" value="MFG6439228.1"/>
    <property type="molecule type" value="Genomic_DNA"/>
</dbReference>
<dbReference type="GO" id="GO:0016491">
    <property type="term" value="F:oxidoreductase activity"/>
    <property type="evidence" value="ECO:0007669"/>
    <property type="project" value="UniProtKB-KW"/>
</dbReference>
<protein>
    <submittedName>
        <fullName evidence="2">Anaerobic ribonucleoside-triphosphate reductase</fullName>
        <ecNumber evidence="2">1.1.98.6</ecNumber>
    </submittedName>
</protein>
<accession>A0ABW7FC87</accession>
<evidence type="ECO:0000256" key="1">
    <source>
        <dbReference type="SAM" id="MobiDB-lite"/>
    </source>
</evidence>